<proteinExistence type="predicted"/>
<protein>
    <submittedName>
        <fullName evidence="3">Pentatricopeptide repeat-containing protein</fullName>
    </submittedName>
</protein>
<reference evidence="3" key="2">
    <citation type="journal article" date="2024" name="Plant">
        <title>Genomic evolution and insights into agronomic trait innovations of Sesamum species.</title>
        <authorList>
            <person name="Miao H."/>
            <person name="Wang L."/>
            <person name="Qu L."/>
            <person name="Liu H."/>
            <person name="Sun Y."/>
            <person name="Le M."/>
            <person name="Wang Q."/>
            <person name="Wei S."/>
            <person name="Zheng Y."/>
            <person name="Lin W."/>
            <person name="Duan Y."/>
            <person name="Cao H."/>
            <person name="Xiong S."/>
            <person name="Wang X."/>
            <person name="Wei L."/>
            <person name="Li C."/>
            <person name="Ma Q."/>
            <person name="Ju M."/>
            <person name="Zhao R."/>
            <person name="Li G."/>
            <person name="Mu C."/>
            <person name="Tian Q."/>
            <person name="Mei H."/>
            <person name="Zhang T."/>
            <person name="Gao T."/>
            <person name="Zhang H."/>
        </authorList>
    </citation>
    <scope>NUCLEOTIDE SEQUENCE</scope>
    <source>
        <strain evidence="3">G01</strain>
    </source>
</reference>
<reference evidence="3" key="1">
    <citation type="submission" date="2020-06" db="EMBL/GenBank/DDBJ databases">
        <authorList>
            <person name="Li T."/>
            <person name="Hu X."/>
            <person name="Zhang T."/>
            <person name="Song X."/>
            <person name="Zhang H."/>
            <person name="Dai N."/>
            <person name="Sheng W."/>
            <person name="Hou X."/>
            <person name="Wei L."/>
        </authorList>
    </citation>
    <scope>NUCLEOTIDE SEQUENCE</scope>
    <source>
        <strain evidence="3">G01</strain>
        <tissue evidence="3">Leaf</tissue>
    </source>
</reference>
<evidence type="ECO:0000256" key="2">
    <source>
        <dbReference type="PROSITE-ProRule" id="PRU00708"/>
    </source>
</evidence>
<comment type="caution">
    <text evidence="3">The sequence shown here is derived from an EMBL/GenBank/DDBJ whole genome shotgun (WGS) entry which is preliminary data.</text>
</comment>
<dbReference type="EMBL" id="JACGWK010000011">
    <property type="protein sequence ID" value="KAL0327562.1"/>
    <property type="molecule type" value="Genomic_DNA"/>
</dbReference>
<organism evidence="3">
    <name type="scientific">Sesamum angustifolium</name>
    <dbReference type="NCBI Taxonomy" id="2727405"/>
    <lineage>
        <taxon>Eukaryota</taxon>
        <taxon>Viridiplantae</taxon>
        <taxon>Streptophyta</taxon>
        <taxon>Embryophyta</taxon>
        <taxon>Tracheophyta</taxon>
        <taxon>Spermatophyta</taxon>
        <taxon>Magnoliopsida</taxon>
        <taxon>eudicotyledons</taxon>
        <taxon>Gunneridae</taxon>
        <taxon>Pentapetalae</taxon>
        <taxon>asterids</taxon>
        <taxon>lamiids</taxon>
        <taxon>Lamiales</taxon>
        <taxon>Pedaliaceae</taxon>
        <taxon>Sesamum</taxon>
    </lineage>
</organism>
<dbReference type="InterPro" id="IPR011990">
    <property type="entry name" value="TPR-like_helical_dom_sf"/>
</dbReference>
<evidence type="ECO:0000313" key="3">
    <source>
        <dbReference type="EMBL" id="KAL0327562.1"/>
    </source>
</evidence>
<dbReference type="PANTHER" id="PTHR47931:SF1">
    <property type="entry name" value="PPR CONTAINING PLANT-LIKE PROTEIN"/>
    <property type="match status" value="1"/>
</dbReference>
<dbReference type="AlphaFoldDB" id="A0AAW2M8N1"/>
<accession>A0AAW2M8N1</accession>
<sequence>MIEYGISPNLKAFETLIGGYAETKKPWKAEEIFQLMEGFNIRPQRSTFLLVAEAWRAVGLTKEANRVMGTFKKQTTAHPMETQHEAPLESLEKIYQKEADHSSSFSRLQIPNIVVSDQKGLTGPTKSRMVLREAEFPSSESLRSTTKAMNLTCRFGERAPMVSQRHFHAQLCVSGPFAPLCTVLSLN</sequence>
<dbReference type="PROSITE" id="PS51375">
    <property type="entry name" value="PPR"/>
    <property type="match status" value="1"/>
</dbReference>
<feature type="repeat" description="PPR" evidence="2">
    <location>
        <begin position="9"/>
        <end position="43"/>
    </location>
</feature>
<name>A0AAW2M8N1_9LAMI</name>
<dbReference type="InterPro" id="IPR002885">
    <property type="entry name" value="PPR_rpt"/>
</dbReference>
<evidence type="ECO:0000256" key="1">
    <source>
        <dbReference type="ARBA" id="ARBA00022737"/>
    </source>
</evidence>
<keyword evidence="1" id="KW-0677">Repeat</keyword>
<gene>
    <name evidence="3" type="ORF">Sangu_1834200</name>
</gene>
<dbReference type="PANTHER" id="PTHR47931">
    <property type="entry name" value="OS01G0228400 PROTEIN"/>
    <property type="match status" value="1"/>
</dbReference>
<dbReference type="Gene3D" id="1.25.40.10">
    <property type="entry name" value="Tetratricopeptide repeat domain"/>
    <property type="match status" value="1"/>
</dbReference>